<dbReference type="Proteomes" id="UP000245956">
    <property type="component" value="Unassembled WGS sequence"/>
</dbReference>
<reference evidence="5 6" key="2">
    <citation type="journal article" date="2016" name="Front. Microbiol.">
        <title>Genome and transcriptome sequences reveal the specific parasitism of the nematophagous Purpureocillium lilacinum 36-1.</title>
        <authorList>
            <person name="Xie J."/>
            <person name="Li S."/>
            <person name="Mo C."/>
            <person name="Xiao X."/>
            <person name="Peng D."/>
            <person name="Wang G."/>
            <person name="Xiao Y."/>
        </authorList>
    </citation>
    <scope>NUCLEOTIDE SEQUENCE [LARGE SCALE GENOMIC DNA]</scope>
    <source>
        <strain evidence="5 6">36-1</strain>
    </source>
</reference>
<reference evidence="4" key="3">
    <citation type="submission" date="2023-11" db="EMBL/GenBank/DDBJ databases">
        <authorList>
            <person name="Beijen E."/>
            <person name="Ohm R.A."/>
        </authorList>
    </citation>
    <scope>NUCLEOTIDE SEQUENCE</scope>
    <source>
        <strain evidence="4">CBS 150709</strain>
    </source>
</reference>
<name>A0A2U3DSS5_PURLI</name>
<proteinExistence type="predicted"/>
<evidence type="ECO:0000313" key="7">
    <source>
        <dbReference type="Proteomes" id="UP001287286"/>
    </source>
</evidence>
<dbReference type="EMBL" id="LCWV01000035">
    <property type="protein sequence ID" value="PWI65307.1"/>
    <property type="molecule type" value="Genomic_DNA"/>
</dbReference>
<dbReference type="PANTHER" id="PTHR34502:SF4">
    <property type="entry name" value="DUF6594 DOMAIN-CONTAINING PROTEIN"/>
    <property type="match status" value="1"/>
</dbReference>
<protein>
    <recommendedName>
        <fullName evidence="3">DUF6594 domain-containing protein</fullName>
    </recommendedName>
</protein>
<dbReference type="AlphaFoldDB" id="A0A2U3DSS5"/>
<evidence type="ECO:0000259" key="3">
    <source>
        <dbReference type="Pfam" id="PF20237"/>
    </source>
</evidence>
<feature type="region of interest" description="Disordered" evidence="1">
    <location>
        <begin position="131"/>
        <end position="151"/>
    </location>
</feature>
<organism evidence="5 6">
    <name type="scientific">Purpureocillium lilacinum</name>
    <name type="common">Paecilomyces lilacinus</name>
    <dbReference type="NCBI Taxonomy" id="33203"/>
    <lineage>
        <taxon>Eukaryota</taxon>
        <taxon>Fungi</taxon>
        <taxon>Dikarya</taxon>
        <taxon>Ascomycota</taxon>
        <taxon>Pezizomycotina</taxon>
        <taxon>Sordariomycetes</taxon>
        <taxon>Hypocreomycetidae</taxon>
        <taxon>Hypocreales</taxon>
        <taxon>Ophiocordycipitaceae</taxon>
        <taxon>Purpureocillium</taxon>
    </lineage>
</organism>
<evidence type="ECO:0000256" key="1">
    <source>
        <dbReference type="SAM" id="MobiDB-lite"/>
    </source>
</evidence>
<reference evidence="4 7" key="4">
    <citation type="journal article" date="2024" name="Microbiol. Resour. Announc.">
        <title>Genome annotations for the ascomycete fungi Trichoderma harzianum, Trichoderma aggressivum, and Purpureocillium lilacinum.</title>
        <authorList>
            <person name="Beijen E.P.W."/>
            <person name="Ohm R.A."/>
        </authorList>
    </citation>
    <scope>NUCLEOTIDE SEQUENCE [LARGE SCALE GENOMIC DNA]</scope>
    <source>
        <strain evidence="4 7">CBS 150709</strain>
    </source>
</reference>
<evidence type="ECO:0000313" key="5">
    <source>
        <dbReference type="EMBL" id="PWI65307.1"/>
    </source>
</evidence>
<keyword evidence="7" id="KW-1185">Reference proteome</keyword>
<feature type="transmembrane region" description="Helical" evidence="2">
    <location>
        <begin position="209"/>
        <end position="235"/>
    </location>
</feature>
<dbReference type="Pfam" id="PF20237">
    <property type="entry name" value="DUF6594"/>
    <property type="match status" value="1"/>
</dbReference>
<comment type="caution">
    <text evidence="5">The sequence shown here is derived from an EMBL/GenBank/DDBJ whole genome shotgun (WGS) entry which is preliminary data.</text>
</comment>
<reference evidence="5" key="1">
    <citation type="submission" date="2015-05" db="EMBL/GenBank/DDBJ databases">
        <authorList>
            <person name="Wang D.B."/>
            <person name="Wang M."/>
        </authorList>
    </citation>
    <scope>NUCLEOTIDE SEQUENCE</scope>
    <source>
        <strain evidence="5">36-1</strain>
    </source>
</reference>
<evidence type="ECO:0000313" key="6">
    <source>
        <dbReference type="Proteomes" id="UP000245956"/>
    </source>
</evidence>
<evidence type="ECO:0000256" key="2">
    <source>
        <dbReference type="SAM" id="Phobius"/>
    </source>
</evidence>
<feature type="domain" description="DUF6594" evidence="3">
    <location>
        <begin position="12"/>
        <end position="279"/>
    </location>
</feature>
<feature type="transmembrane region" description="Helical" evidence="2">
    <location>
        <begin position="267"/>
        <end position="284"/>
    </location>
</feature>
<evidence type="ECO:0000313" key="4">
    <source>
        <dbReference type="EMBL" id="KAK4086031.1"/>
    </source>
</evidence>
<keyword evidence="2" id="KW-0472">Membrane</keyword>
<dbReference type="InterPro" id="IPR046529">
    <property type="entry name" value="DUF6594"/>
</dbReference>
<feature type="transmembrane region" description="Helical" evidence="2">
    <location>
        <begin position="241"/>
        <end position="260"/>
    </location>
</feature>
<dbReference type="Proteomes" id="UP001287286">
    <property type="component" value="Unassembled WGS sequence"/>
</dbReference>
<accession>A0A2U3DSS5</accession>
<dbReference type="PANTHER" id="PTHR34502">
    <property type="entry name" value="DUF6594 DOMAIN-CONTAINING PROTEIN-RELATED"/>
    <property type="match status" value="1"/>
</dbReference>
<sequence length="292" mass="32788">MGTASGSDGTGFPLLASRMAMSPDYETFIFRRYDRLSARNLLHLESRLAYLDWKLSQADQEAALSQDNETLRSVRVWEAFEDHARDPSRPEFARMKIAEQVREALKEYQEALLRQNQIAILEEPKQRALNVARGQAYQSDDDEPGRGKRRRPVLGGLAASRLDESNRRDLIAVRRLADKDLLSRFLQDHWMFKTTRLTDETEYVDERHVAWVAAAVSTVVATVLLLGAIFLLRLLENETSQLGVIAMFTVLFAASVGVLTNARRAEIFAATAAYSAVLVVFVSSSNCTCTVS</sequence>
<dbReference type="EMBL" id="JAWRVI010000044">
    <property type="protein sequence ID" value="KAK4086031.1"/>
    <property type="molecule type" value="Genomic_DNA"/>
</dbReference>
<keyword evidence="2" id="KW-1133">Transmembrane helix</keyword>
<gene>
    <name evidence="5" type="ORF">PCL_07230</name>
    <name evidence="4" type="ORF">Purlil1_9560</name>
</gene>
<keyword evidence="2" id="KW-0812">Transmembrane</keyword>